<dbReference type="GO" id="GO:0005737">
    <property type="term" value="C:cytoplasm"/>
    <property type="evidence" value="ECO:0007669"/>
    <property type="project" value="UniProtKB-SubCell"/>
</dbReference>
<dbReference type="EC" id="3.6.1.1" evidence="7"/>
<dbReference type="GO" id="GO:0000287">
    <property type="term" value="F:magnesium ion binding"/>
    <property type="evidence" value="ECO:0007669"/>
    <property type="project" value="UniProtKB-UniRule"/>
</dbReference>
<comment type="subunit">
    <text evidence="7">Homohexamer.</text>
</comment>
<dbReference type="OrthoDB" id="5187599at2"/>
<feature type="binding site" evidence="7">
    <location>
        <position position="30"/>
    </location>
    <ligand>
        <name>substrate</name>
    </ligand>
</feature>
<dbReference type="HAMAP" id="MF_00209">
    <property type="entry name" value="Inorganic_PPase"/>
    <property type="match status" value="1"/>
</dbReference>
<evidence type="ECO:0000256" key="4">
    <source>
        <dbReference type="ARBA" id="ARBA00022801"/>
    </source>
</evidence>
<dbReference type="Pfam" id="PF00719">
    <property type="entry name" value="Pyrophosphatase"/>
    <property type="match status" value="1"/>
</dbReference>
<comment type="caution">
    <text evidence="8">The sequence shown here is derived from an EMBL/GenBank/DDBJ whole genome shotgun (WGS) entry which is preliminary data.</text>
</comment>
<dbReference type="STRING" id="33881.NS184_01690"/>
<dbReference type="CDD" id="cd00412">
    <property type="entry name" value="pyrophosphatase"/>
    <property type="match status" value="1"/>
</dbReference>
<dbReference type="EMBL" id="LDQC01000009">
    <property type="protein sequence ID" value="KTR10389.1"/>
    <property type="molecule type" value="Genomic_DNA"/>
</dbReference>
<evidence type="ECO:0000256" key="1">
    <source>
        <dbReference type="ARBA" id="ARBA00001946"/>
    </source>
</evidence>
<feature type="binding site" evidence="7">
    <location>
        <position position="126"/>
    </location>
    <ligand>
        <name>substrate</name>
    </ligand>
</feature>
<dbReference type="RefSeq" id="WP_058724411.1">
    <property type="nucleotide sequence ID" value="NZ_LDQC01000009.1"/>
</dbReference>
<feature type="binding site" evidence="7">
    <location>
        <position position="57"/>
    </location>
    <ligand>
        <name>Mg(2+)</name>
        <dbReference type="ChEBI" id="CHEBI:18420"/>
        <label>2</label>
    </ligand>
</feature>
<protein>
    <recommendedName>
        <fullName evidence="7">Inorganic pyrophosphatase</fullName>
        <ecNumber evidence="7">3.6.1.1</ecNumber>
    </recommendedName>
    <alternativeName>
        <fullName evidence="7">Pyrophosphate phospho-hydrolase</fullName>
        <shortName evidence="7">PPase</shortName>
    </alternativeName>
</protein>
<reference evidence="8 9" key="1">
    <citation type="journal article" date="2016" name="Front. Microbiol.">
        <title>Genomic Resource of Rice Seed Associated Bacteria.</title>
        <authorList>
            <person name="Midha S."/>
            <person name="Bansal K."/>
            <person name="Sharma S."/>
            <person name="Kumar N."/>
            <person name="Patil P.P."/>
            <person name="Chaudhry V."/>
            <person name="Patil P.B."/>
        </authorList>
    </citation>
    <scope>NUCLEOTIDE SEQUENCE [LARGE SCALE GENOMIC DNA]</scope>
    <source>
        <strain evidence="8 9">NS184</strain>
    </source>
</reference>
<feature type="binding site" evidence="7">
    <location>
        <position position="89"/>
    </location>
    <ligand>
        <name>Mg(2+)</name>
        <dbReference type="ChEBI" id="CHEBI:18420"/>
        <label>3</label>
    </ligand>
</feature>
<comment type="subcellular location">
    <subcellularLocation>
        <location evidence="7">Cytoplasm</location>
    </subcellularLocation>
</comment>
<dbReference type="GO" id="GO:0006796">
    <property type="term" value="P:phosphate-containing compound metabolic process"/>
    <property type="evidence" value="ECO:0007669"/>
    <property type="project" value="InterPro"/>
</dbReference>
<dbReference type="PATRIC" id="fig|33881.3.peg.3385"/>
<feature type="binding site" evidence="7">
    <location>
        <position position="57"/>
    </location>
    <ligand>
        <name>Mg(2+)</name>
        <dbReference type="ChEBI" id="CHEBI:18420"/>
        <label>1</label>
    </ligand>
</feature>
<dbReference type="InterPro" id="IPR036649">
    <property type="entry name" value="Pyrophosphatase_sf"/>
</dbReference>
<evidence type="ECO:0000313" key="8">
    <source>
        <dbReference type="EMBL" id="KTR10389.1"/>
    </source>
</evidence>
<evidence type="ECO:0000313" key="9">
    <source>
        <dbReference type="Proteomes" id="UP000078252"/>
    </source>
</evidence>
<evidence type="ECO:0000256" key="6">
    <source>
        <dbReference type="ARBA" id="ARBA00047820"/>
    </source>
</evidence>
<dbReference type="SUPFAM" id="SSF50324">
    <property type="entry name" value="Inorganic pyrophosphatase"/>
    <property type="match status" value="1"/>
</dbReference>
<feature type="binding site" evidence="7">
    <location>
        <position position="89"/>
    </location>
    <ligand>
        <name>Mg(2+)</name>
        <dbReference type="ChEBI" id="CHEBI:18420"/>
        <label>1</label>
    </ligand>
</feature>
<comment type="similarity">
    <text evidence="7">Belongs to the PPase family.</text>
</comment>
<dbReference type="Proteomes" id="UP000078252">
    <property type="component" value="Unassembled WGS sequence"/>
</dbReference>
<feature type="binding site" evidence="7">
    <location>
        <position position="42"/>
    </location>
    <ligand>
        <name>substrate</name>
    </ligand>
</feature>
<feature type="active site" description="Proton acceptor" evidence="7">
    <location>
        <position position="89"/>
    </location>
</feature>
<evidence type="ECO:0000256" key="5">
    <source>
        <dbReference type="ARBA" id="ARBA00022842"/>
    </source>
</evidence>
<evidence type="ECO:0000256" key="3">
    <source>
        <dbReference type="ARBA" id="ARBA00022723"/>
    </source>
</evidence>
<dbReference type="AlphaFoldDB" id="A0A175S1P9"/>
<keyword evidence="5 7" id="KW-0460">Magnesium</keyword>
<comment type="catalytic activity">
    <reaction evidence="6 7">
        <text>diphosphate + H2O = 2 phosphate + H(+)</text>
        <dbReference type="Rhea" id="RHEA:24576"/>
        <dbReference type="ChEBI" id="CHEBI:15377"/>
        <dbReference type="ChEBI" id="CHEBI:15378"/>
        <dbReference type="ChEBI" id="CHEBI:33019"/>
        <dbReference type="ChEBI" id="CHEBI:43474"/>
        <dbReference type="EC" id="3.6.1.1"/>
    </reaction>
</comment>
<comment type="function">
    <text evidence="7">Catalyzes the hydrolysis of inorganic pyrophosphate (PPi) forming two phosphate ions.</text>
</comment>
<evidence type="ECO:0000256" key="2">
    <source>
        <dbReference type="ARBA" id="ARBA00022490"/>
    </source>
</evidence>
<comment type="cofactor">
    <cofactor evidence="1 7">
        <name>Mg(2+)</name>
        <dbReference type="ChEBI" id="CHEBI:18420"/>
    </cofactor>
</comment>
<sequence length="163" mass="18040">MQFDVTIEIPRGSGNKYEVDHTTGRIRLDRAVFTSMVFPQEYGSIDHTLGDDGDPLDALVLLPRPTFPGVVITVRPVGMLRMVDENGGDDKVLTVPAGDDRFAHLQDIGDVPDHTLTEIEHFFAHYKEIEHGKHVTTNGWAPRAAAEAVIRTAQEAHTRHPAP</sequence>
<dbReference type="Gene3D" id="3.90.80.10">
    <property type="entry name" value="Inorganic pyrophosphatase"/>
    <property type="match status" value="1"/>
</dbReference>
<organism evidence="8 9">
    <name type="scientific">Curtobacterium luteum</name>
    <dbReference type="NCBI Taxonomy" id="33881"/>
    <lineage>
        <taxon>Bacteria</taxon>
        <taxon>Bacillati</taxon>
        <taxon>Actinomycetota</taxon>
        <taxon>Actinomycetes</taxon>
        <taxon>Micrococcales</taxon>
        <taxon>Microbacteriaceae</taxon>
        <taxon>Curtobacterium</taxon>
    </lineage>
</organism>
<keyword evidence="3 7" id="KW-0479">Metal-binding</keyword>
<evidence type="ECO:0000256" key="7">
    <source>
        <dbReference type="HAMAP-Rule" id="MF_00209"/>
    </source>
</evidence>
<name>A0A175S1P9_9MICO</name>
<feature type="binding site" evidence="7">
    <location>
        <position position="52"/>
    </location>
    <ligand>
        <name>Mg(2+)</name>
        <dbReference type="ChEBI" id="CHEBI:18420"/>
        <label>1</label>
    </ligand>
</feature>
<dbReference type="PANTHER" id="PTHR10286">
    <property type="entry name" value="INORGANIC PYROPHOSPHATASE"/>
    <property type="match status" value="1"/>
</dbReference>
<proteinExistence type="inferred from homology"/>
<accession>A0A175S1P9</accession>
<dbReference type="FunFam" id="3.90.80.10:FF:000003">
    <property type="entry name" value="Inorganic pyrophosphatase"/>
    <property type="match status" value="1"/>
</dbReference>
<dbReference type="InterPro" id="IPR008162">
    <property type="entry name" value="Pyrophosphatase"/>
</dbReference>
<dbReference type="PROSITE" id="PS00387">
    <property type="entry name" value="PPASE"/>
    <property type="match status" value="1"/>
</dbReference>
<feature type="binding site" evidence="7">
    <location>
        <position position="8"/>
    </location>
    <ligand>
        <name>Mg(2+)</name>
        <dbReference type="ChEBI" id="CHEBI:18420"/>
        <label>2</label>
    </ligand>
</feature>
<keyword evidence="4 7" id="KW-0378">Hydrolase</keyword>
<dbReference type="GO" id="GO:0004427">
    <property type="term" value="F:inorganic diphosphate phosphatase activity"/>
    <property type="evidence" value="ECO:0007669"/>
    <property type="project" value="UniProtKB-UniRule"/>
</dbReference>
<gene>
    <name evidence="7" type="primary">ppa</name>
    <name evidence="8" type="ORF">NS184_01690</name>
</gene>
<feature type="binding site" evidence="7">
    <location>
        <position position="16"/>
    </location>
    <ligand>
        <name>substrate</name>
    </ligand>
</feature>
<feature type="binding site" evidence="7">
    <location>
        <position position="84"/>
    </location>
    <ligand>
        <name>Mg(2+)</name>
        <dbReference type="ChEBI" id="CHEBI:18420"/>
        <label>3</label>
    </ligand>
</feature>
<keyword evidence="2 7" id="KW-0963">Cytoplasm</keyword>